<keyword evidence="3" id="KW-1185">Reference proteome</keyword>
<reference evidence="2" key="2">
    <citation type="submission" date="2020-09" db="EMBL/GenBank/DDBJ databases">
        <authorList>
            <person name="Sun Q."/>
            <person name="Zhou Y."/>
        </authorList>
    </citation>
    <scope>NUCLEOTIDE SEQUENCE</scope>
    <source>
        <strain evidence="2">CGMCC 1.12813</strain>
    </source>
</reference>
<accession>A0A916SEH1</accession>
<proteinExistence type="predicted"/>
<evidence type="ECO:0000256" key="1">
    <source>
        <dbReference type="SAM" id="MobiDB-lite"/>
    </source>
</evidence>
<evidence type="ECO:0000313" key="2">
    <source>
        <dbReference type="EMBL" id="GGA95152.1"/>
    </source>
</evidence>
<protein>
    <submittedName>
        <fullName evidence="2">Uncharacterized protein</fullName>
    </submittedName>
</protein>
<dbReference type="Proteomes" id="UP000606922">
    <property type="component" value="Unassembled WGS sequence"/>
</dbReference>
<dbReference type="AlphaFoldDB" id="A0A916SEH1"/>
<reference evidence="2" key="1">
    <citation type="journal article" date="2014" name="Int. J. Syst. Evol. Microbiol.">
        <title>Complete genome sequence of Corynebacterium casei LMG S-19264T (=DSM 44701T), isolated from a smear-ripened cheese.</title>
        <authorList>
            <consortium name="US DOE Joint Genome Institute (JGI-PGF)"/>
            <person name="Walter F."/>
            <person name="Albersmeier A."/>
            <person name="Kalinowski J."/>
            <person name="Ruckert C."/>
        </authorList>
    </citation>
    <scope>NUCLEOTIDE SEQUENCE</scope>
    <source>
        <strain evidence="2">CGMCC 1.12813</strain>
    </source>
</reference>
<dbReference type="EMBL" id="BMGB01000001">
    <property type="protein sequence ID" value="GGA95152.1"/>
    <property type="molecule type" value="Genomic_DNA"/>
</dbReference>
<sequence>MQEETMSSMYPVGLPSSGDPFSDMPIVDEQLITDRDELVDDDFAGDDEFVDDADKLDDSHIDVARGDGPVLDD</sequence>
<organism evidence="2 3">
    <name type="scientific">Conyzicola nivalis</name>
    <dbReference type="NCBI Taxonomy" id="1477021"/>
    <lineage>
        <taxon>Bacteria</taxon>
        <taxon>Bacillati</taxon>
        <taxon>Actinomycetota</taxon>
        <taxon>Actinomycetes</taxon>
        <taxon>Micrococcales</taxon>
        <taxon>Microbacteriaceae</taxon>
        <taxon>Conyzicola</taxon>
    </lineage>
</organism>
<feature type="region of interest" description="Disordered" evidence="1">
    <location>
        <begin position="1"/>
        <end position="26"/>
    </location>
</feature>
<comment type="caution">
    <text evidence="2">The sequence shown here is derived from an EMBL/GenBank/DDBJ whole genome shotgun (WGS) entry which is preliminary data.</text>
</comment>
<gene>
    <name evidence="2" type="ORF">GCM10010979_07030</name>
</gene>
<evidence type="ECO:0000313" key="3">
    <source>
        <dbReference type="Proteomes" id="UP000606922"/>
    </source>
</evidence>
<name>A0A916SEH1_9MICO</name>